<dbReference type="EMBL" id="JABFUC010000010">
    <property type="protein sequence ID" value="MCG6658772.1"/>
    <property type="molecule type" value="Genomic_DNA"/>
</dbReference>
<sequence length="875" mass="96087">MNTDYRKPLPGTELDYFDVRAAVEEIQPGAYDTLPYTSRVLAEQLVRRCEPDMLTDSLKQLIERRRDLDFPWYPARVVCHDILGQTALVDLAGLRDAIAEQGGDPAKVNPVVPTQLIVDHSLAVEHAGFDPDAFDKNRAIEDRRNEDRFHFIEWTKTAFKNVDVIPAGNGIMHQINLEKMSPVVQARDGVAYPDTCVGTDSHTPHIDCLGVIAIGVGGLEAETVMLGRPSMMRLPDIVGVELTGKPKPGITATDIVLAITEFLRRERVVGAYLEFFGEGVKSLTIGDRATISNMTPEYGASAAMFYIDEQTIDYLTLTGREPEQVELVETYAKQTGLWADSLANAQYERVLTFDLSSVERNLAGPSNPHRRLPTSALVERGIAVGSYKDSDKAQAEEKAGKMPDGAVIIAAITSCTNTSNPRNVVGAALLAKKANELGLVRKPWVKSSFAPGSKVARLYLEEAGLLPELEKLGFGIVAYACTTCNGMSGALDPEIQQEIIDRDLYATAVLSGNRNFDGRIHPYAKQAFLASPALVVAYAIAGTVRFDIEKDVLGTDQNGNPVTLKDLWPSDEEIDAIVGEFVKPEQFKQVYIPMFDLGAVEEAKSPLYDWRPQSTYIRRPPYWEGNMAAVRALKNMRPLAILPDNITTDHLSPSNAIMMDSAAGEYLHKMGLPEEDFNSYATHRGDHLTALRATLANPKLFNEMVRDENGEVKQGSLARIEPEGEVTRMWEAIETYMERKQPLIIIAGADYGQGSSRDWAAKGVALAGVEAIVAEGFERIHRTNLIGMGVMPLQFEEGTTRHTLQLDGTETYDVEGAASPGAKLELVIHRQTGEVDRVPVTCRLDTAEEVTVYSAGGVLQRFAKDFLESSAEAVS</sequence>
<feature type="domain" description="Aconitase/3-isopropylmalate dehydratase large subunit alpha/beta/alpha" evidence="9">
    <location>
        <begin position="66"/>
        <end position="542"/>
    </location>
</feature>
<dbReference type="InterPro" id="IPR000573">
    <property type="entry name" value="AconitaseA/IPMdHydase_ssu_swvl"/>
</dbReference>
<dbReference type="InterPro" id="IPR015928">
    <property type="entry name" value="Aconitase/3IPM_dehydase_swvl"/>
</dbReference>
<keyword evidence="8" id="KW-0004">4Fe-4S</keyword>
<reference evidence="11 12" key="1">
    <citation type="submission" date="2020-05" db="EMBL/GenBank/DDBJ databases">
        <title>Comparative genomic analysis of denitrifying bacteria from Halomonas genus.</title>
        <authorList>
            <person name="Wang L."/>
            <person name="Shao Z."/>
        </authorList>
    </citation>
    <scope>NUCLEOTIDE SEQUENCE [LARGE SCALE GENOMIC DNA]</scope>
    <source>
        <strain evidence="11 12">A4</strain>
    </source>
</reference>
<dbReference type="Gene3D" id="6.10.190.10">
    <property type="match status" value="1"/>
</dbReference>
<dbReference type="NCBIfam" id="NF006757">
    <property type="entry name" value="PRK09277.1"/>
    <property type="match status" value="1"/>
</dbReference>
<dbReference type="NCBIfam" id="TIGR01341">
    <property type="entry name" value="aconitase_1"/>
    <property type="match status" value="1"/>
</dbReference>
<evidence type="ECO:0000256" key="7">
    <source>
        <dbReference type="ARBA" id="ARBA00023501"/>
    </source>
</evidence>
<keyword evidence="8 11" id="KW-0456">Lyase</keyword>
<evidence type="ECO:0000256" key="4">
    <source>
        <dbReference type="ARBA" id="ARBA00022723"/>
    </source>
</evidence>
<evidence type="ECO:0000256" key="6">
    <source>
        <dbReference type="ARBA" id="ARBA00023014"/>
    </source>
</evidence>
<organism evidence="11 12">
    <name type="scientific">Billgrantia campisalis</name>
    <dbReference type="NCBI Taxonomy" id="74661"/>
    <lineage>
        <taxon>Bacteria</taxon>
        <taxon>Pseudomonadati</taxon>
        <taxon>Pseudomonadota</taxon>
        <taxon>Gammaproteobacteria</taxon>
        <taxon>Oceanospirillales</taxon>
        <taxon>Halomonadaceae</taxon>
        <taxon>Billgrantia</taxon>
    </lineage>
</organism>
<dbReference type="GO" id="GO:0047456">
    <property type="term" value="F:2-methylisocitrate dehydratase activity"/>
    <property type="evidence" value="ECO:0007669"/>
    <property type="project" value="UniProtKB-EC"/>
</dbReference>
<dbReference type="InterPro" id="IPR012708">
    <property type="entry name" value="2Me_IsoCit_deHydtase_FeS-dep"/>
</dbReference>
<keyword evidence="5 8" id="KW-0408">Iron</keyword>
<evidence type="ECO:0000256" key="3">
    <source>
        <dbReference type="ARBA" id="ARBA00012926"/>
    </source>
</evidence>
<dbReference type="Pfam" id="PF00694">
    <property type="entry name" value="Aconitase_C"/>
    <property type="match status" value="1"/>
</dbReference>
<evidence type="ECO:0000259" key="10">
    <source>
        <dbReference type="Pfam" id="PF00694"/>
    </source>
</evidence>
<dbReference type="Pfam" id="PF00330">
    <property type="entry name" value="Aconitase"/>
    <property type="match status" value="1"/>
</dbReference>
<dbReference type="RefSeq" id="WP_238977916.1">
    <property type="nucleotide sequence ID" value="NZ_JABFUC010000010.1"/>
</dbReference>
<feature type="domain" description="Aconitase A/isopropylmalate dehydratase small subunit swivel" evidence="10">
    <location>
        <begin position="665"/>
        <end position="797"/>
    </location>
</feature>
<dbReference type="Proteomes" id="UP000814385">
    <property type="component" value="Unassembled WGS sequence"/>
</dbReference>
<dbReference type="InterPro" id="IPR001030">
    <property type="entry name" value="Acoase/IPM_deHydtase_lsu_aba"/>
</dbReference>
<dbReference type="InterPro" id="IPR015931">
    <property type="entry name" value="Acnase/IPM_dHydase_lsu_aba_1/3"/>
</dbReference>
<evidence type="ECO:0000313" key="11">
    <source>
        <dbReference type="EMBL" id="MCG6658772.1"/>
    </source>
</evidence>
<dbReference type="PANTHER" id="PTHR11670">
    <property type="entry name" value="ACONITASE/IRON-RESPONSIVE ELEMENT FAMILY MEMBER"/>
    <property type="match status" value="1"/>
</dbReference>
<comment type="caution">
    <text evidence="11">The sequence shown here is derived from an EMBL/GenBank/DDBJ whole genome shotgun (WGS) entry which is preliminary data.</text>
</comment>
<dbReference type="Gene3D" id="3.20.19.10">
    <property type="entry name" value="Aconitase, domain 4"/>
    <property type="match status" value="1"/>
</dbReference>
<dbReference type="InterPro" id="IPR036008">
    <property type="entry name" value="Aconitase_4Fe-4S_dom"/>
</dbReference>
<protein>
    <recommendedName>
        <fullName evidence="3 8">Aconitate hydratase</fullName>
        <shortName evidence="8">Aconitase</shortName>
        <ecNumber evidence="3 8">4.2.1.3</ecNumber>
    </recommendedName>
</protein>
<dbReference type="EC" id="4.2.1.3" evidence="3 8"/>
<dbReference type="InterPro" id="IPR006249">
    <property type="entry name" value="Aconitase/IRP2"/>
</dbReference>
<keyword evidence="6 8" id="KW-0411">Iron-sulfur</keyword>
<dbReference type="Gene3D" id="3.30.499.10">
    <property type="entry name" value="Aconitase, domain 3"/>
    <property type="match status" value="2"/>
</dbReference>
<evidence type="ECO:0000259" key="9">
    <source>
        <dbReference type="Pfam" id="PF00330"/>
    </source>
</evidence>
<dbReference type="SUPFAM" id="SSF53732">
    <property type="entry name" value="Aconitase iron-sulfur domain"/>
    <property type="match status" value="1"/>
</dbReference>
<keyword evidence="12" id="KW-1185">Reference proteome</keyword>
<dbReference type="NCBIfam" id="TIGR02333">
    <property type="entry name" value="2met_isocit_dHY"/>
    <property type="match status" value="1"/>
</dbReference>
<comment type="catalytic activity">
    <reaction evidence="7 8">
        <text>citrate = D-threo-isocitrate</text>
        <dbReference type="Rhea" id="RHEA:10336"/>
        <dbReference type="ChEBI" id="CHEBI:15562"/>
        <dbReference type="ChEBI" id="CHEBI:16947"/>
        <dbReference type="EC" id="4.2.1.3"/>
    </reaction>
</comment>
<evidence type="ECO:0000256" key="1">
    <source>
        <dbReference type="ARBA" id="ARBA00001966"/>
    </source>
</evidence>
<comment type="function">
    <text evidence="8">Catalyzes the isomerization of citrate to isocitrate via cis-aconitate.</text>
</comment>
<evidence type="ECO:0000256" key="2">
    <source>
        <dbReference type="ARBA" id="ARBA00007185"/>
    </source>
</evidence>
<dbReference type="SUPFAM" id="SSF52016">
    <property type="entry name" value="LeuD/IlvD-like"/>
    <property type="match status" value="1"/>
</dbReference>
<comment type="similarity">
    <text evidence="2 8">Belongs to the aconitase/IPM isomerase family.</text>
</comment>
<accession>A0ABS9PAH5</accession>
<evidence type="ECO:0000256" key="8">
    <source>
        <dbReference type="RuleBase" id="RU361275"/>
    </source>
</evidence>
<dbReference type="PRINTS" id="PR00415">
    <property type="entry name" value="ACONITASE"/>
</dbReference>
<evidence type="ECO:0000256" key="5">
    <source>
        <dbReference type="ARBA" id="ARBA00023004"/>
    </source>
</evidence>
<evidence type="ECO:0000313" key="12">
    <source>
        <dbReference type="Proteomes" id="UP000814385"/>
    </source>
</evidence>
<comment type="cofactor">
    <cofactor evidence="1">
        <name>[4Fe-4S] cluster</name>
        <dbReference type="ChEBI" id="CHEBI:49883"/>
    </cofactor>
</comment>
<proteinExistence type="inferred from homology"/>
<dbReference type="NCBIfam" id="NF009520">
    <property type="entry name" value="PRK12881.1"/>
    <property type="match status" value="1"/>
</dbReference>
<keyword evidence="4" id="KW-0479">Metal-binding</keyword>
<name>A0ABS9PAH5_9GAMM</name>
<gene>
    <name evidence="11" type="primary">acnD</name>
    <name evidence="11" type="ORF">HOP52_13510</name>
</gene>